<keyword evidence="2" id="KW-1185">Reference proteome</keyword>
<protein>
    <submittedName>
        <fullName evidence="1">Uncharacterized protein</fullName>
    </submittedName>
</protein>
<gene>
    <name evidence="1" type="ORF">MANES_14G015000v8</name>
</gene>
<dbReference type="EMBL" id="CM004400">
    <property type="protein sequence ID" value="KAG8638249.1"/>
    <property type="molecule type" value="Genomic_DNA"/>
</dbReference>
<comment type="caution">
    <text evidence="1">The sequence shown here is derived from an EMBL/GenBank/DDBJ whole genome shotgun (WGS) entry which is preliminary data.</text>
</comment>
<evidence type="ECO:0000313" key="2">
    <source>
        <dbReference type="Proteomes" id="UP000091857"/>
    </source>
</evidence>
<dbReference type="Proteomes" id="UP000091857">
    <property type="component" value="Chromosome 14"/>
</dbReference>
<name>A0ACB7GEN2_MANES</name>
<evidence type="ECO:0000313" key="1">
    <source>
        <dbReference type="EMBL" id="KAG8638249.1"/>
    </source>
</evidence>
<accession>A0ACB7GEN2</accession>
<organism evidence="1 2">
    <name type="scientific">Manihot esculenta</name>
    <name type="common">Cassava</name>
    <name type="synonym">Jatropha manihot</name>
    <dbReference type="NCBI Taxonomy" id="3983"/>
    <lineage>
        <taxon>Eukaryota</taxon>
        <taxon>Viridiplantae</taxon>
        <taxon>Streptophyta</taxon>
        <taxon>Embryophyta</taxon>
        <taxon>Tracheophyta</taxon>
        <taxon>Spermatophyta</taxon>
        <taxon>Magnoliopsida</taxon>
        <taxon>eudicotyledons</taxon>
        <taxon>Gunneridae</taxon>
        <taxon>Pentapetalae</taxon>
        <taxon>rosids</taxon>
        <taxon>fabids</taxon>
        <taxon>Malpighiales</taxon>
        <taxon>Euphorbiaceae</taxon>
        <taxon>Crotonoideae</taxon>
        <taxon>Manihoteae</taxon>
        <taxon>Manihot</taxon>
    </lineage>
</organism>
<proteinExistence type="predicted"/>
<sequence length="793" mass="89083">MVLQMTVPICCRVLIATILLLFSSVAQTVGNFPVGSALTAVVGASQWLSPSGDFAFGFKQLENKDFFLLSIWCENIPEKTVVWYANGDNPAPTGSKVELTADHGLVLRNPLGEQIWSSNITDGLVSQGVMRDTGNFVLQNASSDELWQSFDHPTDTILPTQQIEIGGVLISRLTETNFSQGRFQLRLQEDGNLLLNPINLETQYAYDAYYVSRTSDTRNSSNSGYAFGFSDSGALYILKRNGDAILLTTATQSAADFYRRATLNFDGVFAQYSYPKRSMGSANWTVIWAEPENICTVINGTLGSGACGYNSICSLDERRRPACACPEGFSLLNLEDEYGSCKPDYEVGCEEDWLGPMEDSVDFVVLNNTDWPSSDYELLRPYREEECRNSCLHDCLCAVAIFRGSSCWKKKLPLSNGRFDRSIEGKAFVKIKKDYSLTGKRKSWRIVVVITVCVLLGSSMFINLVLCLRYFFYLKKRRENGQGRISVETSVHCFTYKELARATNDFKQELGRGAFGVVYKGVMQIGSVSAIAVKELDNMVQDGEREFNTEVHVIGRTQHKNLVRLIGFCDEGHHRLLVYEYLSNGTLAQMIFEKSKPSWSRRTEMATGIASGLLYLHEECGNTPIIHCDIKPQNILIDDNGNPRISDFGLAKLLRMDQSQTSTVIRGTRGYIAPEWFKRTPITVKVDVYSYGVMLLEIVYCRRHVYVETDGEEAILIDLAYDCYREGTVHILVEDDADAMNDLEKLERLVKIAIWCVQEDPSLRPSMKKVLQMVEGVVEVPVPPNPHWFSADY</sequence>
<reference evidence="2" key="1">
    <citation type="journal article" date="2016" name="Nat. Biotechnol.">
        <title>Sequencing wild and cultivated cassava and related species reveals extensive interspecific hybridization and genetic diversity.</title>
        <authorList>
            <person name="Bredeson J.V."/>
            <person name="Lyons J.B."/>
            <person name="Prochnik S.E."/>
            <person name="Wu G.A."/>
            <person name="Ha C.M."/>
            <person name="Edsinger-Gonzales E."/>
            <person name="Grimwood J."/>
            <person name="Schmutz J."/>
            <person name="Rabbi I.Y."/>
            <person name="Egesi C."/>
            <person name="Nauluvula P."/>
            <person name="Lebot V."/>
            <person name="Ndunguru J."/>
            <person name="Mkamilo G."/>
            <person name="Bart R.S."/>
            <person name="Setter T.L."/>
            <person name="Gleadow R.M."/>
            <person name="Kulakow P."/>
            <person name="Ferguson M.E."/>
            <person name="Rounsley S."/>
            <person name="Rokhsar D.S."/>
        </authorList>
    </citation>
    <scope>NUCLEOTIDE SEQUENCE [LARGE SCALE GENOMIC DNA]</scope>
    <source>
        <strain evidence="2">cv. AM560-2</strain>
    </source>
</reference>